<feature type="transmembrane region" description="Helical" evidence="2">
    <location>
        <begin position="146"/>
        <end position="168"/>
    </location>
</feature>
<keyword evidence="5" id="KW-1185">Reference proteome</keyword>
<feature type="region of interest" description="Disordered" evidence="1">
    <location>
        <begin position="112"/>
        <end position="131"/>
    </location>
</feature>
<keyword evidence="2" id="KW-0472">Membrane</keyword>
<proteinExistence type="predicted"/>
<evidence type="ECO:0000313" key="4">
    <source>
        <dbReference type="EMBL" id="CAF4242246.1"/>
    </source>
</evidence>
<name>A0A820E7W1_9BILA</name>
<evidence type="ECO:0000256" key="1">
    <source>
        <dbReference type="SAM" id="MobiDB-lite"/>
    </source>
</evidence>
<sequence length="296" mass="33305">MTTHNMLSFDSNRTIYNDRTYVCTTYSSTTNQSFRPYLTTLPVTPINVCENLLYGTKINEDVGSATSSYIHKNEHYDNTYMHTYDNPMEYHENYNIKKSLISLPHNNENVYDNPKNGIINDSENNSSSNTSNSTSPILFYLENKSLALYSCIISTLLLLIIALSIFLLNKIVRPVVINTTVNNHYDLMNMSNMSTTSITSRSTISSTLANLLAESSVDDMPSSTTTTTTTIDQLSLVHIWCPSDRWTVGCKYVCKPCGVGVCHSVTGKCICPEDIYGEFCDLWKVEDKPKRGDMMS</sequence>
<protein>
    <recommendedName>
        <fullName evidence="6">EGF-like domain-containing protein</fullName>
    </recommendedName>
</protein>
<reference evidence="4" key="1">
    <citation type="submission" date="2021-02" db="EMBL/GenBank/DDBJ databases">
        <authorList>
            <person name="Nowell W R."/>
        </authorList>
    </citation>
    <scope>NUCLEOTIDE SEQUENCE</scope>
</reference>
<gene>
    <name evidence="3" type="ORF">TIS948_LOCUS25334</name>
    <name evidence="4" type="ORF">UJA718_LOCUS9015</name>
</gene>
<accession>A0A820E7W1</accession>
<organism evidence="4 5">
    <name type="scientific">Rotaria socialis</name>
    <dbReference type="NCBI Taxonomy" id="392032"/>
    <lineage>
        <taxon>Eukaryota</taxon>
        <taxon>Metazoa</taxon>
        <taxon>Spiralia</taxon>
        <taxon>Gnathifera</taxon>
        <taxon>Rotifera</taxon>
        <taxon>Eurotatoria</taxon>
        <taxon>Bdelloidea</taxon>
        <taxon>Philodinida</taxon>
        <taxon>Philodinidae</taxon>
        <taxon>Rotaria</taxon>
    </lineage>
</organism>
<evidence type="ECO:0000313" key="5">
    <source>
        <dbReference type="Proteomes" id="UP000663873"/>
    </source>
</evidence>
<dbReference type="Proteomes" id="UP000663873">
    <property type="component" value="Unassembled WGS sequence"/>
</dbReference>
<keyword evidence="2" id="KW-0812">Transmembrane</keyword>
<dbReference type="Proteomes" id="UP000663825">
    <property type="component" value="Unassembled WGS sequence"/>
</dbReference>
<dbReference type="OrthoDB" id="6130531at2759"/>
<comment type="caution">
    <text evidence="4">The sequence shown here is derived from an EMBL/GenBank/DDBJ whole genome shotgun (WGS) entry which is preliminary data.</text>
</comment>
<evidence type="ECO:0000313" key="3">
    <source>
        <dbReference type="EMBL" id="CAF3374060.1"/>
    </source>
</evidence>
<evidence type="ECO:0008006" key="6">
    <source>
        <dbReference type="Google" id="ProtNLM"/>
    </source>
</evidence>
<evidence type="ECO:0000256" key="2">
    <source>
        <dbReference type="SAM" id="Phobius"/>
    </source>
</evidence>
<dbReference type="AlphaFoldDB" id="A0A820E7W1"/>
<dbReference type="EMBL" id="CAJNXB010004379">
    <property type="protein sequence ID" value="CAF3374060.1"/>
    <property type="molecule type" value="Genomic_DNA"/>
</dbReference>
<dbReference type="EMBL" id="CAJOBP010000984">
    <property type="protein sequence ID" value="CAF4242246.1"/>
    <property type="molecule type" value="Genomic_DNA"/>
</dbReference>
<keyword evidence="2" id="KW-1133">Transmembrane helix</keyword>